<dbReference type="Pfam" id="PF13489">
    <property type="entry name" value="Methyltransf_23"/>
    <property type="match status" value="1"/>
</dbReference>
<dbReference type="GO" id="GO:0032259">
    <property type="term" value="P:methylation"/>
    <property type="evidence" value="ECO:0007669"/>
    <property type="project" value="UniProtKB-KW"/>
</dbReference>
<dbReference type="EMBL" id="UOFK01000088">
    <property type="protein sequence ID" value="VAW76149.1"/>
    <property type="molecule type" value="Genomic_DNA"/>
</dbReference>
<dbReference type="SUPFAM" id="SSF53335">
    <property type="entry name" value="S-adenosyl-L-methionine-dependent methyltransferases"/>
    <property type="match status" value="1"/>
</dbReference>
<dbReference type="PANTHER" id="PTHR43861">
    <property type="entry name" value="TRANS-ACONITATE 2-METHYLTRANSFERASE-RELATED"/>
    <property type="match status" value="1"/>
</dbReference>
<protein>
    <submittedName>
        <fullName evidence="1">SAM-dependent methyltransferases</fullName>
    </submittedName>
</protein>
<sequence length="253" mass="29195">MKKFDLLHWTPEMVKSFWDYESQFPENFFAYRFGDEIIRKLFPYLPAGGNVLDYGCGPGNLLEKLLDRDLNVAGLDFSPAAKQIVIQRFRDNKNFIGAFELKEVGKWAASFDAVIVIEVIEHLYDSQLDELLSNIQTLLRPGGVAIFTTPNEEVLENAHILCPTSGQLFHRWQHVRNWSSKSVENYLTNHDFQIEKSFTTDFCITFHTDNMKAPLKQKLTNLKKMLKFKFNPGKKRPHLVAIARKPVIQDNTG</sequence>
<keyword evidence="1" id="KW-0489">Methyltransferase</keyword>
<organism evidence="1">
    <name type="scientific">hydrothermal vent metagenome</name>
    <dbReference type="NCBI Taxonomy" id="652676"/>
    <lineage>
        <taxon>unclassified sequences</taxon>
        <taxon>metagenomes</taxon>
        <taxon>ecological metagenomes</taxon>
    </lineage>
</organism>
<keyword evidence="1" id="KW-0808">Transferase</keyword>
<dbReference type="CDD" id="cd02440">
    <property type="entry name" value="AdoMet_MTases"/>
    <property type="match status" value="1"/>
</dbReference>
<name>A0A3B0YP81_9ZZZZ</name>
<evidence type="ECO:0000313" key="1">
    <source>
        <dbReference type="EMBL" id="VAW76149.1"/>
    </source>
</evidence>
<dbReference type="GO" id="GO:0008168">
    <property type="term" value="F:methyltransferase activity"/>
    <property type="evidence" value="ECO:0007669"/>
    <property type="project" value="UniProtKB-KW"/>
</dbReference>
<dbReference type="Gene3D" id="3.40.50.150">
    <property type="entry name" value="Vaccinia Virus protein VP39"/>
    <property type="match status" value="1"/>
</dbReference>
<dbReference type="PANTHER" id="PTHR43861:SF6">
    <property type="entry name" value="METHYLTRANSFERASE TYPE 11"/>
    <property type="match status" value="1"/>
</dbReference>
<gene>
    <name evidence="1" type="ORF">MNBD_GAMMA13-31</name>
</gene>
<dbReference type="AlphaFoldDB" id="A0A3B0YP81"/>
<reference evidence="1" key="1">
    <citation type="submission" date="2018-06" db="EMBL/GenBank/DDBJ databases">
        <authorList>
            <person name="Zhirakovskaya E."/>
        </authorList>
    </citation>
    <scope>NUCLEOTIDE SEQUENCE</scope>
</reference>
<accession>A0A3B0YP81</accession>
<dbReference type="InterPro" id="IPR029063">
    <property type="entry name" value="SAM-dependent_MTases_sf"/>
</dbReference>
<proteinExistence type="predicted"/>